<name>A0A9P6Q954_9FUNG</name>
<dbReference type="EMBL" id="JAAAJB010000180">
    <property type="protein sequence ID" value="KAG0262693.1"/>
    <property type="molecule type" value="Genomic_DNA"/>
</dbReference>
<protein>
    <recommendedName>
        <fullName evidence="4">C2 domain-containing protein</fullName>
    </recommendedName>
</protein>
<dbReference type="GO" id="GO:0046872">
    <property type="term" value="F:metal ion binding"/>
    <property type="evidence" value="ECO:0007669"/>
    <property type="project" value="UniProtKB-KW"/>
</dbReference>
<dbReference type="SMART" id="SM00239">
    <property type="entry name" value="C2"/>
    <property type="match status" value="1"/>
</dbReference>
<accession>A0A9P6Q954</accession>
<dbReference type="Pfam" id="PF00168">
    <property type="entry name" value="C2"/>
    <property type="match status" value="1"/>
</dbReference>
<evidence type="ECO:0000313" key="6">
    <source>
        <dbReference type="Proteomes" id="UP000807716"/>
    </source>
</evidence>
<feature type="region of interest" description="Disordered" evidence="3">
    <location>
        <begin position="178"/>
        <end position="200"/>
    </location>
</feature>
<evidence type="ECO:0000256" key="3">
    <source>
        <dbReference type="SAM" id="MobiDB-lite"/>
    </source>
</evidence>
<proteinExistence type="predicted"/>
<comment type="caution">
    <text evidence="5">The sequence shown here is derived from an EMBL/GenBank/DDBJ whole genome shotgun (WGS) entry which is preliminary data.</text>
</comment>
<keyword evidence="1" id="KW-0479">Metal-binding</keyword>
<gene>
    <name evidence="5" type="ORF">DFQ27_002212</name>
</gene>
<evidence type="ECO:0000313" key="5">
    <source>
        <dbReference type="EMBL" id="KAG0262693.1"/>
    </source>
</evidence>
<feature type="domain" description="C2" evidence="4">
    <location>
        <begin position="1"/>
        <end position="113"/>
    </location>
</feature>
<dbReference type="InterPro" id="IPR035892">
    <property type="entry name" value="C2_domain_sf"/>
</dbReference>
<dbReference type="Proteomes" id="UP000807716">
    <property type="component" value="Unassembled WGS sequence"/>
</dbReference>
<sequence>MLFGHHDKVLDVTVHSADKLQQLDWLDRNDPYVRLYLDPNRVEDGALTHTVEGGGKRPDWNQTVSLKHLKDTTKYLYLEIMDEDAKIDELIAYAAIPLDQVTTVPNHRYAGKFDVYSRDGKVHGRITLTLRIRKIDEQVHDAKVEESTVAKGVSLAEVGHQKRIQHILHLERHGDLVGGHRTTAPAAGKSVDPVKHRKEA</sequence>
<evidence type="ECO:0000256" key="2">
    <source>
        <dbReference type="ARBA" id="ARBA00022837"/>
    </source>
</evidence>
<dbReference type="PROSITE" id="PS50004">
    <property type="entry name" value="C2"/>
    <property type="match status" value="1"/>
</dbReference>
<evidence type="ECO:0000259" key="4">
    <source>
        <dbReference type="PROSITE" id="PS50004"/>
    </source>
</evidence>
<dbReference type="CDD" id="cd00030">
    <property type="entry name" value="C2"/>
    <property type="match status" value="1"/>
</dbReference>
<dbReference type="InterPro" id="IPR000008">
    <property type="entry name" value="C2_dom"/>
</dbReference>
<dbReference type="PANTHER" id="PTHR46502:SF2">
    <property type="entry name" value="16 KDA PHLOEM PROTEIN 2"/>
    <property type="match status" value="1"/>
</dbReference>
<dbReference type="PANTHER" id="PTHR46502">
    <property type="entry name" value="C2 DOMAIN-CONTAINING"/>
    <property type="match status" value="1"/>
</dbReference>
<dbReference type="Gene3D" id="2.60.40.150">
    <property type="entry name" value="C2 domain"/>
    <property type="match status" value="1"/>
</dbReference>
<evidence type="ECO:0000256" key="1">
    <source>
        <dbReference type="ARBA" id="ARBA00022723"/>
    </source>
</evidence>
<dbReference type="SUPFAM" id="SSF49562">
    <property type="entry name" value="C2 domain (Calcium/lipid-binding domain, CaLB)"/>
    <property type="match status" value="1"/>
</dbReference>
<organism evidence="5 6">
    <name type="scientific">Actinomortierella ambigua</name>
    <dbReference type="NCBI Taxonomy" id="1343610"/>
    <lineage>
        <taxon>Eukaryota</taxon>
        <taxon>Fungi</taxon>
        <taxon>Fungi incertae sedis</taxon>
        <taxon>Mucoromycota</taxon>
        <taxon>Mortierellomycotina</taxon>
        <taxon>Mortierellomycetes</taxon>
        <taxon>Mortierellales</taxon>
        <taxon>Mortierellaceae</taxon>
        <taxon>Actinomortierella</taxon>
    </lineage>
</organism>
<dbReference type="OrthoDB" id="270970at2759"/>
<reference evidence="5" key="1">
    <citation type="journal article" date="2020" name="Fungal Divers.">
        <title>Resolving the Mortierellaceae phylogeny through synthesis of multi-gene phylogenetics and phylogenomics.</title>
        <authorList>
            <person name="Vandepol N."/>
            <person name="Liber J."/>
            <person name="Desiro A."/>
            <person name="Na H."/>
            <person name="Kennedy M."/>
            <person name="Barry K."/>
            <person name="Grigoriev I.V."/>
            <person name="Miller A.N."/>
            <person name="O'Donnell K."/>
            <person name="Stajich J.E."/>
            <person name="Bonito G."/>
        </authorList>
    </citation>
    <scope>NUCLEOTIDE SEQUENCE</scope>
    <source>
        <strain evidence="5">BC1065</strain>
    </source>
</reference>
<keyword evidence="6" id="KW-1185">Reference proteome</keyword>
<dbReference type="AlphaFoldDB" id="A0A9P6Q954"/>
<keyword evidence="2" id="KW-0106">Calcium</keyword>